<proteinExistence type="predicted"/>
<feature type="region of interest" description="Disordered" evidence="1">
    <location>
        <begin position="1"/>
        <end position="25"/>
    </location>
</feature>
<reference evidence="2" key="1">
    <citation type="journal article" date="2022" name="bioRxiv">
        <title>Thiovibrio frasassiensisgen. nov., sp. nov., an autotrophic, elemental sulfur disproportionating bacterium isolated from sulfidic karst sediment, and proposal of Thiovibrionaceae fam. nov.</title>
        <authorList>
            <person name="Aronson H."/>
            <person name="Thomas C."/>
            <person name="Bhattacharyya M."/>
            <person name="Eckstein S."/>
            <person name="Jensen S."/>
            <person name="Barco R."/>
            <person name="Macalady J."/>
            <person name="Amend J."/>
        </authorList>
    </citation>
    <scope>NUCLEOTIDE SEQUENCE</scope>
    <source>
        <strain evidence="2">RS19-109</strain>
    </source>
</reference>
<gene>
    <name evidence="2" type="ORF">OLX77_03610</name>
</gene>
<dbReference type="RefSeq" id="WP_307632220.1">
    <property type="nucleotide sequence ID" value="NZ_JAPHEH010000001.1"/>
</dbReference>
<evidence type="ECO:0000313" key="2">
    <source>
        <dbReference type="EMBL" id="MDG4475245.1"/>
    </source>
</evidence>
<dbReference type="EMBL" id="JAPHEH010000001">
    <property type="protein sequence ID" value="MDG4475245.1"/>
    <property type="molecule type" value="Genomic_DNA"/>
</dbReference>
<name>A0A9X4MFG0_9BACT</name>
<protein>
    <submittedName>
        <fullName evidence="2">Uncharacterized protein</fullName>
    </submittedName>
</protein>
<reference evidence="2" key="2">
    <citation type="submission" date="2022-10" db="EMBL/GenBank/DDBJ databases">
        <authorList>
            <person name="Aronson H.S."/>
        </authorList>
    </citation>
    <scope>NUCLEOTIDE SEQUENCE</scope>
    <source>
        <strain evidence="2">RS19-109</strain>
    </source>
</reference>
<keyword evidence="3" id="KW-1185">Reference proteome</keyword>
<evidence type="ECO:0000313" key="3">
    <source>
        <dbReference type="Proteomes" id="UP001154240"/>
    </source>
</evidence>
<evidence type="ECO:0000256" key="1">
    <source>
        <dbReference type="SAM" id="MobiDB-lite"/>
    </source>
</evidence>
<comment type="caution">
    <text evidence="2">The sequence shown here is derived from an EMBL/GenBank/DDBJ whole genome shotgun (WGS) entry which is preliminary data.</text>
</comment>
<dbReference type="AlphaFoldDB" id="A0A9X4MFG0"/>
<accession>A0A9X4MFG0</accession>
<sequence>MKITATTPGQQDVSALGKSSGSTTGASFQDILAQELAAAKSPANTDIAAVSPTAPIPAALRLDGLTLAEDTINTLDKFSAALGNPTFSAQDLAPFASALEDDTAALVSLKNQLPPNNPLSSLLERVATASYIEAAKLRRGDYHA</sequence>
<dbReference type="Proteomes" id="UP001154240">
    <property type="component" value="Unassembled WGS sequence"/>
</dbReference>
<organism evidence="2 3">
    <name type="scientific">Thiovibrio frasassiensis</name>
    <dbReference type="NCBI Taxonomy" id="2984131"/>
    <lineage>
        <taxon>Bacteria</taxon>
        <taxon>Pseudomonadati</taxon>
        <taxon>Thermodesulfobacteriota</taxon>
        <taxon>Desulfobulbia</taxon>
        <taxon>Desulfobulbales</taxon>
        <taxon>Thiovibrionaceae</taxon>
        <taxon>Thiovibrio</taxon>
    </lineage>
</organism>